<dbReference type="Gene3D" id="2.60.120.200">
    <property type="match status" value="2"/>
</dbReference>
<dbReference type="Gene3D" id="2.60.40.60">
    <property type="entry name" value="Cadherins"/>
    <property type="match status" value="13"/>
</dbReference>
<dbReference type="PROSITE" id="PS50026">
    <property type="entry name" value="EGF_3"/>
    <property type="match status" value="4"/>
</dbReference>
<accession>A0ABR1BA98</accession>
<feature type="compositionally biased region" description="Polar residues" evidence="10">
    <location>
        <begin position="2555"/>
        <end position="2584"/>
    </location>
</feature>
<evidence type="ECO:0000259" key="14">
    <source>
        <dbReference type="PROSITE" id="PS50268"/>
    </source>
</evidence>
<keyword evidence="4 8" id="KW-0106">Calcium</keyword>
<evidence type="ECO:0008006" key="17">
    <source>
        <dbReference type="Google" id="ProtNLM"/>
    </source>
</evidence>
<name>A0ABR1BA98_POLSC</name>
<feature type="domain" description="Cadherin" evidence="14">
    <location>
        <begin position="357"/>
        <end position="460"/>
    </location>
</feature>
<feature type="domain" description="Cadherin" evidence="14">
    <location>
        <begin position="39"/>
        <end position="143"/>
    </location>
</feature>
<evidence type="ECO:0000259" key="13">
    <source>
        <dbReference type="PROSITE" id="PS50026"/>
    </source>
</evidence>
<feature type="domain" description="Cadherin" evidence="14">
    <location>
        <begin position="251"/>
        <end position="356"/>
    </location>
</feature>
<feature type="compositionally biased region" description="Polar residues" evidence="10">
    <location>
        <begin position="2406"/>
        <end position="2423"/>
    </location>
</feature>
<feature type="domain" description="Cadherin" evidence="14">
    <location>
        <begin position="561"/>
        <end position="671"/>
    </location>
</feature>
<evidence type="ECO:0000256" key="8">
    <source>
        <dbReference type="PROSITE-ProRule" id="PRU00043"/>
    </source>
</evidence>
<feature type="region of interest" description="Disordered" evidence="10">
    <location>
        <begin position="2533"/>
        <end position="2584"/>
    </location>
</feature>
<feature type="domain" description="Cadherin" evidence="14">
    <location>
        <begin position="1200"/>
        <end position="1307"/>
    </location>
</feature>
<keyword evidence="7 9" id="KW-1015">Disulfide bond</keyword>
<feature type="domain" description="Cadherin" evidence="14">
    <location>
        <begin position="1094"/>
        <end position="1199"/>
    </location>
</feature>
<dbReference type="SMART" id="SM00179">
    <property type="entry name" value="EGF_CA"/>
    <property type="match status" value="3"/>
</dbReference>
<feature type="domain" description="Laminin G" evidence="12">
    <location>
        <begin position="1668"/>
        <end position="1869"/>
    </location>
</feature>
<protein>
    <recommendedName>
        <fullName evidence="17">Cadherin</fullName>
    </recommendedName>
</protein>
<feature type="domain" description="EGF-like" evidence="13">
    <location>
        <begin position="1492"/>
        <end position="1550"/>
    </location>
</feature>
<proteinExistence type="predicted"/>
<dbReference type="InterPro" id="IPR001881">
    <property type="entry name" value="EGF-like_Ca-bd_dom"/>
</dbReference>
<dbReference type="PROSITE" id="PS00022">
    <property type="entry name" value="EGF_1"/>
    <property type="match status" value="4"/>
</dbReference>
<dbReference type="SMART" id="SM00112">
    <property type="entry name" value="CA"/>
    <property type="match status" value="12"/>
</dbReference>
<dbReference type="PROSITE" id="PS01186">
    <property type="entry name" value="EGF_2"/>
    <property type="match status" value="2"/>
</dbReference>
<dbReference type="InterPro" id="IPR020894">
    <property type="entry name" value="Cadherin_CS"/>
</dbReference>
<dbReference type="CDD" id="cd11304">
    <property type="entry name" value="Cadherin_repeat"/>
    <property type="match status" value="13"/>
</dbReference>
<feature type="compositionally biased region" description="Polar residues" evidence="10">
    <location>
        <begin position="2533"/>
        <end position="2543"/>
    </location>
</feature>
<feature type="domain" description="Cadherin" evidence="14">
    <location>
        <begin position="144"/>
        <end position="249"/>
    </location>
</feature>
<keyword evidence="9" id="KW-0245">EGF-like domain</keyword>
<feature type="domain" description="EGF-like" evidence="13">
    <location>
        <begin position="1552"/>
        <end position="1588"/>
    </location>
</feature>
<feature type="region of interest" description="Disordered" evidence="10">
    <location>
        <begin position="2459"/>
        <end position="2511"/>
    </location>
</feature>
<keyword evidence="2 11" id="KW-0812">Transmembrane</keyword>
<feature type="disulfide bond" evidence="9">
    <location>
        <begin position="1540"/>
        <end position="1549"/>
    </location>
</feature>
<keyword evidence="6 11" id="KW-0472">Membrane</keyword>
<evidence type="ECO:0000259" key="12">
    <source>
        <dbReference type="PROSITE" id="PS50025"/>
    </source>
</evidence>
<feature type="region of interest" description="Disordered" evidence="10">
    <location>
        <begin position="1"/>
        <end position="22"/>
    </location>
</feature>
<feature type="domain" description="EGF-like" evidence="13">
    <location>
        <begin position="1631"/>
        <end position="1667"/>
    </location>
</feature>
<feature type="disulfide bond" evidence="9">
    <location>
        <begin position="1619"/>
        <end position="1628"/>
    </location>
</feature>
<dbReference type="SUPFAM" id="SSF57196">
    <property type="entry name" value="EGF/Laminin"/>
    <property type="match status" value="2"/>
</dbReference>
<feature type="disulfide bond" evidence="9">
    <location>
        <begin position="1578"/>
        <end position="1587"/>
    </location>
</feature>
<feature type="domain" description="Cadherin" evidence="14">
    <location>
        <begin position="5"/>
        <end position="38"/>
    </location>
</feature>
<feature type="region of interest" description="Disordered" evidence="10">
    <location>
        <begin position="2337"/>
        <end position="2438"/>
    </location>
</feature>
<gene>
    <name evidence="15" type="ORF">RUM44_012074</name>
</gene>
<dbReference type="SUPFAM" id="SSF49899">
    <property type="entry name" value="Concanavalin A-like lectins/glucanases"/>
    <property type="match status" value="2"/>
</dbReference>
<feature type="region of interest" description="Disordered" evidence="10">
    <location>
        <begin position="2259"/>
        <end position="2308"/>
    </location>
</feature>
<sequence length="2721" mass="296336">MSTKDSKARPGGKGTPPLTGSGTVKVVVQDVNDHSPEFERQTYAANILENTPVGSFVIQPVARDFDAGLNAKIKYSFLGEKSERFHLDESTGTITTATVLDREETSVYFLTFVAQDCSPTEPRATAVNLTINVLDDNDNSPKFDRSEYTVYVPDNTPIGQFVFGAKAHDSDVGKNSQIKYHLRGKDSGKFSIAPETGVIKTAKELSPQGDASDMVYNMEVIAEDGGKEPQTASAKLTVKIRPRDWFPKIVTPTDQKFTLPENTITGNVITKLSAVSARHDTNGRIQYAIAGGNVGDALKVDVNTGEVIVAGGRLDYETSPIYEVWVEAHYVDEPSLRTVIQLVINVTDTNDNPPVIEQQMYNASIYEEEYPPLRVCIVKAGDLDSGSNGQITYRLIDSYEGTFGVNEETGEISTETKLDRETADSYSLIVEALDHGTPQLTGTTTVLVTVLDKNDNPPRFTRLFSANITENAELGSFVIRVTSSDQDIGENANATYSFTENPGSKFHLDPLTGNVTVAGLLDRETQDEYLLKVAAFDGAWRSETPLTITIQDQNDNAPQFEHSYYNFNFPELQMSFVFVGQVVASDKDKHGPNSVISYSLKHPSDLFTIDPATGELFSKRTMRYKYTALELSPENQYTLTVLATDNGKPPMSSECLVTVNVVDSNNNPPKFNKTKYFSPVPKMSQIGLKILQVAASDANDYGINSEIEYEIYGGNGSEYFLVDKKTGWITVSRSVLLVPELTKFYLTVRAKDKGVPPLDDTTNVELIITGDNLHTPVFPALSFQVIIPENDPVGSTILTVVATDNDDGPNGMIEYKISSGNEDSKFGINRTTGALQIFKPLDYDTVSNYHLNVTAADLGFESRQATAMITVALTDINDNPPKFNQTEFHAYISENSAPGTFVYRVQALDSDSEKNAVIRYSITRGSGKDVFTIDAITGQIYSKTELDYEEKNEYDLEVLAANPESPMFGITRVIVHVTGVNEFYPKFVRPVFHFEISESSEVGTSVGTVEATDADAGDDAKVYYLFVGSSNDKGFSIGSETGVILVSRRLDRETQSRVVLTVVAKNAGGIRGNDTEEAQVIISIQDGNDPPEFIQREYEARVSEAIRPGKTVMIVKAVDTDVRPQNNQFSYSIISGNVGKAFKIDPQTGIIETTTQLDREKVPAYTLVVGAIDIGVPPQTGTTVVKILLDDVNDNGPTFDPSNVVGYVTENEPPNTSIMTLSATDPDLPPNGAPFSYYIVGGKSRDFVYIEKSTGVLKTKKVIDREANPQLDIIVGVEDSGVPKMRSEHPVSVVVLDQNDSPSTPRTVRVLVHYFNDDLPTGKIADVHPNDADAIGEYHCKIVSGPTPRNALHIKHGCELTPGNVSPDVKYTLSVSGNDGKHSDVVSKVSVEFFQFSNSSVDHGYTIRIDNMTSVNFLTNHYKSFMDTVKSAFDSKDQIHLFSVTEVGADLDLTMVTKNSRGSYYSKERAVENLVRKRDTLQQMMASTVTVGYSPCGKVSCENGGVCSDGIEILEGTRIIDTQSVIFTSPLVSHDYTCRCPDGFTGKRCDRQHDPCSPNPCQAGGMCRRQGYDFQCSCPTTREGKLCERERGNVCDGNPCRNGGTCQQSPDGSSFFCLCRPGYRGNHCETVSDSCRPNPCLNGGICISLKPGYRCSCPHDRYGRHCEKSTFGFNELSYMAFPPLDVSTNDISIIFATIKPNALLVYNFGIQTGGRSDFVAVELIDGKAVFSYGGARSAITSVSVPRGNVSLANGEWHKITATRNGKVISLSVATCTENGDVCQECKTGDTNCFADDIGPTGTLNFNSHPMLVGGLMSTDPVLERPGQIHSDDLVGCVHSISINGRALNLSNPISSKNVDSICGRNRSPCAGSSQTNEVVEVFNPCGEGQCLDRWKSHQCICSNLVSADCNESLEPITLLEGSFVEFKISEKHIRMQLLESFYHGTTLWNNQRWKRYARPGSASTPNDILFSGPPKTLSLKFRTVRKEGLLLYSTTNKDFTSIELRNGNIVYVSRTGTSSPVVNMTVTELMLSDGNWHNLTLHSHNRGVRLIVDGKKAGEELDSEGVHDFLDPYLTSLSIGGARKELFPSSELVPLGFEGCITNFTINNEIQSFNGSGSIFTETIVFGKILKGCTGPVGMGAATAPDPLSIGVTLVIVFFVTLLVAILVSFIVFHLRRQKKEKIGSPVGRGTMGISKQNGGATLVAGGDGLVGATDGVLGRGLHGEANVGYLAETADALRGHHLVAPELISKKYREREILGSDTQRHPRPDIIEREVVSKSPLLREEHSPSPPNQVRQSPHNHDGSEIPEHYDLENASSIAPSDTDIVYHYKGYRDGGIRKYKQTPPHIPSGRGFHHKHAGTQQQQQQHRHSPRMSGGFPPPTRDSPRSVVPPPPVSRVDSPQSVVNSLNSKTASKLLPHQSTPLARLSPSSELSSQQPRILTLSDISGKPLQSALLATTSSSGGVGKDILHSNSERSLNSPVTSQLSGQSSSASRKNQVQVEDSSENKNVPMGLTAEEIGRLNCHPRTSSLVSTLDAVSSSSEAPRPRQSHHLANPNNIPDNASSTTTDESGNDSFTCSEIEYDNNSLNGDKRSDILFSKLTEDEDGRRSRSNNSGTASKPPLPPPSYDGFDSSFRGSLSTLVASDDELSTHMGGLLYRGPNGSPSSTAALGWDYLLNWGPNFESLVGVFKDIAELPDAVNGRGQTLRLPSQSPKPNEEYV</sequence>
<evidence type="ECO:0000256" key="2">
    <source>
        <dbReference type="ARBA" id="ARBA00022692"/>
    </source>
</evidence>
<dbReference type="InterPro" id="IPR002126">
    <property type="entry name" value="Cadherin-like_dom"/>
</dbReference>
<evidence type="ECO:0000256" key="5">
    <source>
        <dbReference type="ARBA" id="ARBA00022989"/>
    </source>
</evidence>
<organism evidence="15 16">
    <name type="scientific">Polyplax serrata</name>
    <name type="common">Common mouse louse</name>
    <dbReference type="NCBI Taxonomy" id="468196"/>
    <lineage>
        <taxon>Eukaryota</taxon>
        <taxon>Metazoa</taxon>
        <taxon>Ecdysozoa</taxon>
        <taxon>Arthropoda</taxon>
        <taxon>Hexapoda</taxon>
        <taxon>Insecta</taxon>
        <taxon>Pterygota</taxon>
        <taxon>Neoptera</taxon>
        <taxon>Paraneoptera</taxon>
        <taxon>Psocodea</taxon>
        <taxon>Troctomorpha</taxon>
        <taxon>Phthiraptera</taxon>
        <taxon>Anoplura</taxon>
        <taxon>Polyplacidae</taxon>
        <taxon>Polyplax</taxon>
    </lineage>
</organism>
<dbReference type="PANTHER" id="PTHR24026">
    <property type="entry name" value="FAT ATYPICAL CADHERIN-RELATED"/>
    <property type="match status" value="1"/>
</dbReference>
<dbReference type="SUPFAM" id="SSF49313">
    <property type="entry name" value="Cadherin-like"/>
    <property type="match status" value="12"/>
</dbReference>
<feature type="compositionally biased region" description="Pro residues" evidence="10">
    <location>
        <begin position="2378"/>
        <end position="2395"/>
    </location>
</feature>
<feature type="disulfide bond" evidence="9">
    <location>
        <begin position="1600"/>
        <end position="1617"/>
    </location>
</feature>
<evidence type="ECO:0000256" key="6">
    <source>
        <dbReference type="ARBA" id="ARBA00023136"/>
    </source>
</evidence>
<evidence type="ECO:0000256" key="4">
    <source>
        <dbReference type="ARBA" id="ARBA00022837"/>
    </source>
</evidence>
<evidence type="ECO:0000256" key="3">
    <source>
        <dbReference type="ARBA" id="ARBA00022737"/>
    </source>
</evidence>
<keyword evidence="5 11" id="KW-1133">Transmembrane helix</keyword>
<evidence type="ECO:0000256" key="7">
    <source>
        <dbReference type="ARBA" id="ARBA00023157"/>
    </source>
</evidence>
<evidence type="ECO:0000256" key="9">
    <source>
        <dbReference type="PROSITE-ProRule" id="PRU00076"/>
    </source>
</evidence>
<comment type="caution">
    <text evidence="9">Lacks conserved residue(s) required for the propagation of feature annotation.</text>
</comment>
<feature type="compositionally biased region" description="Low complexity" evidence="10">
    <location>
        <begin position="2396"/>
        <end position="2405"/>
    </location>
</feature>
<dbReference type="Pfam" id="PF02210">
    <property type="entry name" value="Laminin_G_2"/>
    <property type="match status" value="1"/>
</dbReference>
<feature type="region of interest" description="Disordered" evidence="10">
    <location>
        <begin position="2601"/>
        <end position="2634"/>
    </location>
</feature>
<dbReference type="PROSITE" id="PS00232">
    <property type="entry name" value="CADHERIN_1"/>
    <property type="match status" value="5"/>
</dbReference>
<dbReference type="Pfam" id="PF00008">
    <property type="entry name" value="EGF"/>
    <property type="match status" value="2"/>
</dbReference>
<feature type="domain" description="Cadherin" evidence="14">
    <location>
        <begin position="672"/>
        <end position="778"/>
    </location>
</feature>
<dbReference type="PROSITE" id="PS50268">
    <property type="entry name" value="CADHERIN_2"/>
    <property type="match status" value="13"/>
</dbReference>
<dbReference type="Proteomes" id="UP001359485">
    <property type="component" value="Unassembled WGS sequence"/>
</dbReference>
<feature type="compositionally biased region" description="Low complexity" evidence="10">
    <location>
        <begin position="2426"/>
        <end position="2438"/>
    </location>
</feature>
<feature type="domain" description="EGF-like" evidence="13">
    <location>
        <begin position="1591"/>
        <end position="1629"/>
    </location>
</feature>
<feature type="disulfide bond" evidence="9">
    <location>
        <begin position="1657"/>
        <end position="1666"/>
    </location>
</feature>
<comment type="caution">
    <text evidence="15">The sequence shown here is derived from an EMBL/GenBank/DDBJ whole genome shotgun (WGS) entry which is preliminary data.</text>
</comment>
<keyword evidence="3" id="KW-0677">Repeat</keyword>
<keyword evidence="16" id="KW-1185">Reference proteome</keyword>
<comment type="subcellular location">
    <subcellularLocation>
        <location evidence="1">Membrane</location>
    </subcellularLocation>
</comment>
<feature type="compositionally biased region" description="Low complexity" evidence="10">
    <location>
        <begin position="2480"/>
        <end position="2494"/>
    </location>
</feature>
<feature type="domain" description="Cadherin" evidence="14">
    <location>
        <begin position="779"/>
        <end position="883"/>
    </location>
</feature>
<feature type="domain" description="Laminin G" evidence="12">
    <location>
        <begin position="1957"/>
        <end position="2133"/>
    </location>
</feature>
<evidence type="ECO:0000256" key="10">
    <source>
        <dbReference type="SAM" id="MobiDB-lite"/>
    </source>
</evidence>
<feature type="transmembrane region" description="Helical" evidence="11">
    <location>
        <begin position="2148"/>
        <end position="2173"/>
    </location>
</feature>
<dbReference type="Pfam" id="PF00028">
    <property type="entry name" value="Cadherin"/>
    <property type="match status" value="12"/>
</dbReference>
<dbReference type="CDD" id="cd00054">
    <property type="entry name" value="EGF_CA"/>
    <property type="match status" value="4"/>
</dbReference>
<evidence type="ECO:0000313" key="16">
    <source>
        <dbReference type="Proteomes" id="UP001359485"/>
    </source>
</evidence>
<feature type="domain" description="Cadherin" evidence="14">
    <location>
        <begin position="884"/>
        <end position="987"/>
    </location>
</feature>
<evidence type="ECO:0000256" key="11">
    <source>
        <dbReference type="SAM" id="Phobius"/>
    </source>
</evidence>
<evidence type="ECO:0000313" key="15">
    <source>
        <dbReference type="EMBL" id="KAK6640381.1"/>
    </source>
</evidence>
<dbReference type="CDD" id="cd00110">
    <property type="entry name" value="LamG"/>
    <property type="match status" value="2"/>
</dbReference>
<reference evidence="15 16" key="1">
    <citation type="submission" date="2023-09" db="EMBL/GenBank/DDBJ databases">
        <title>Genomes of two closely related lineages of the louse Polyplax serrata with different host specificities.</title>
        <authorList>
            <person name="Martinu J."/>
            <person name="Tarabai H."/>
            <person name="Stefka J."/>
            <person name="Hypsa V."/>
        </authorList>
    </citation>
    <scope>NUCLEOTIDE SEQUENCE [LARGE SCALE GENOMIC DNA]</scope>
    <source>
        <strain evidence="15">98ZLc_SE</strain>
    </source>
</reference>
<dbReference type="PROSITE" id="PS50025">
    <property type="entry name" value="LAM_G_DOMAIN"/>
    <property type="match status" value="2"/>
</dbReference>
<dbReference type="SMART" id="SM00282">
    <property type="entry name" value="LamG"/>
    <property type="match status" value="2"/>
</dbReference>
<dbReference type="InterPro" id="IPR001791">
    <property type="entry name" value="Laminin_G"/>
</dbReference>
<dbReference type="PANTHER" id="PTHR24026:SF133">
    <property type="entry name" value="CADHERIN-RELATED FAMILY MEMBER 2"/>
    <property type="match status" value="1"/>
</dbReference>
<dbReference type="EMBL" id="JAWJWF010000001">
    <property type="protein sequence ID" value="KAK6640381.1"/>
    <property type="molecule type" value="Genomic_DNA"/>
</dbReference>
<dbReference type="SMART" id="SM00181">
    <property type="entry name" value="EGF"/>
    <property type="match status" value="5"/>
</dbReference>
<dbReference type="InterPro" id="IPR000742">
    <property type="entry name" value="EGF"/>
</dbReference>
<dbReference type="InterPro" id="IPR013320">
    <property type="entry name" value="ConA-like_dom_sf"/>
</dbReference>
<evidence type="ECO:0000256" key="1">
    <source>
        <dbReference type="ARBA" id="ARBA00004370"/>
    </source>
</evidence>
<feature type="compositionally biased region" description="Basic and acidic residues" evidence="10">
    <location>
        <begin position="2259"/>
        <end position="2288"/>
    </location>
</feature>
<dbReference type="PRINTS" id="PR00205">
    <property type="entry name" value="CADHERIN"/>
</dbReference>
<dbReference type="InterPro" id="IPR015919">
    <property type="entry name" value="Cadherin-like_sf"/>
</dbReference>
<feature type="domain" description="Cadherin" evidence="14">
    <location>
        <begin position="460"/>
        <end position="560"/>
    </location>
</feature>
<dbReference type="Gene3D" id="2.10.25.10">
    <property type="entry name" value="Laminin"/>
    <property type="match status" value="4"/>
</dbReference>
<dbReference type="Pfam" id="PF00054">
    <property type="entry name" value="Laminin_G_1"/>
    <property type="match status" value="1"/>
</dbReference>
<feature type="domain" description="Cadherin" evidence="14">
    <location>
        <begin position="988"/>
        <end position="1093"/>
    </location>
</feature>